<protein>
    <submittedName>
        <fullName evidence="1">Uncharacterized protein</fullName>
    </submittedName>
</protein>
<evidence type="ECO:0000313" key="2">
    <source>
        <dbReference type="Proteomes" id="UP001194468"/>
    </source>
</evidence>
<reference evidence="1" key="1">
    <citation type="submission" date="2019-10" db="EMBL/GenBank/DDBJ databases">
        <authorList>
            <consortium name="DOE Joint Genome Institute"/>
            <person name="Kuo A."/>
            <person name="Miyauchi S."/>
            <person name="Kiss E."/>
            <person name="Drula E."/>
            <person name="Kohler A."/>
            <person name="Sanchez-Garcia M."/>
            <person name="Andreopoulos B."/>
            <person name="Barry K.W."/>
            <person name="Bonito G."/>
            <person name="Buee M."/>
            <person name="Carver A."/>
            <person name="Chen C."/>
            <person name="Cichocki N."/>
            <person name="Clum A."/>
            <person name="Culley D."/>
            <person name="Crous P.W."/>
            <person name="Fauchery L."/>
            <person name="Girlanda M."/>
            <person name="Hayes R."/>
            <person name="Keri Z."/>
            <person name="LaButti K."/>
            <person name="Lipzen A."/>
            <person name="Lombard V."/>
            <person name="Magnuson J."/>
            <person name="Maillard F."/>
            <person name="Morin E."/>
            <person name="Murat C."/>
            <person name="Nolan M."/>
            <person name="Ohm R."/>
            <person name="Pangilinan J."/>
            <person name="Pereira M."/>
            <person name="Perotto S."/>
            <person name="Peter M."/>
            <person name="Riley R."/>
            <person name="Sitrit Y."/>
            <person name="Stielow B."/>
            <person name="Szollosi G."/>
            <person name="Zifcakova L."/>
            <person name="Stursova M."/>
            <person name="Spatafora J.W."/>
            <person name="Tedersoo L."/>
            <person name="Vaario L.-M."/>
            <person name="Yamada A."/>
            <person name="Yan M."/>
            <person name="Wang P."/>
            <person name="Xu J."/>
            <person name="Bruns T."/>
            <person name="Baldrian P."/>
            <person name="Vilgalys R."/>
            <person name="Henrissat B."/>
            <person name="Grigoriev I.V."/>
            <person name="Hibbett D."/>
            <person name="Nagy L.G."/>
            <person name="Martin F.M."/>
        </authorList>
    </citation>
    <scope>NUCLEOTIDE SEQUENCE</scope>
    <source>
        <strain evidence="1">BED1</strain>
    </source>
</reference>
<dbReference type="EMBL" id="WHUW01000038">
    <property type="protein sequence ID" value="KAF8432720.1"/>
    <property type="molecule type" value="Genomic_DNA"/>
</dbReference>
<keyword evidence="2" id="KW-1185">Reference proteome</keyword>
<proteinExistence type="predicted"/>
<dbReference type="Proteomes" id="UP001194468">
    <property type="component" value="Unassembled WGS sequence"/>
</dbReference>
<dbReference type="AlphaFoldDB" id="A0AAD4G9W4"/>
<comment type="caution">
    <text evidence="1">The sequence shown here is derived from an EMBL/GenBank/DDBJ whole genome shotgun (WGS) entry which is preliminary data.</text>
</comment>
<organism evidence="1 2">
    <name type="scientific">Boletus edulis BED1</name>
    <dbReference type="NCBI Taxonomy" id="1328754"/>
    <lineage>
        <taxon>Eukaryota</taxon>
        <taxon>Fungi</taxon>
        <taxon>Dikarya</taxon>
        <taxon>Basidiomycota</taxon>
        <taxon>Agaricomycotina</taxon>
        <taxon>Agaricomycetes</taxon>
        <taxon>Agaricomycetidae</taxon>
        <taxon>Boletales</taxon>
        <taxon>Boletineae</taxon>
        <taxon>Boletaceae</taxon>
        <taxon>Boletoideae</taxon>
        <taxon>Boletus</taxon>
    </lineage>
</organism>
<accession>A0AAD4G9W4</accession>
<name>A0AAD4G9W4_BOLED</name>
<evidence type="ECO:0000313" key="1">
    <source>
        <dbReference type="EMBL" id="KAF8432720.1"/>
    </source>
</evidence>
<sequence>MPRHSTRINGLSKSISDHSFKRGNIRRTTILHARDQASRMQRAAQQRTAEVQLLTPEDQDLVDSMMQDHGMPIAFDDVPGGEIVGVVEPDIDTDEEDEFRGLAEGFSGWCPIDDRDRRDRIELQTEHWTTQMPRLVDAYLEYCSRDSGDGFPPLDDAEPPLLPSSGTINNIELVDLFGTPSLPQRKPYLSRIYWLLSSFSHPRYFHPDPLSFSPSASNMSTV</sequence>
<gene>
    <name evidence="1" type="ORF">L210DRAFT_2766329</name>
</gene>
<reference evidence="1" key="2">
    <citation type="journal article" date="2020" name="Nat. Commun.">
        <title>Large-scale genome sequencing of mycorrhizal fungi provides insights into the early evolution of symbiotic traits.</title>
        <authorList>
            <person name="Miyauchi S."/>
            <person name="Kiss E."/>
            <person name="Kuo A."/>
            <person name="Drula E."/>
            <person name="Kohler A."/>
            <person name="Sanchez-Garcia M."/>
            <person name="Morin E."/>
            <person name="Andreopoulos B."/>
            <person name="Barry K.W."/>
            <person name="Bonito G."/>
            <person name="Buee M."/>
            <person name="Carver A."/>
            <person name="Chen C."/>
            <person name="Cichocki N."/>
            <person name="Clum A."/>
            <person name="Culley D."/>
            <person name="Crous P.W."/>
            <person name="Fauchery L."/>
            <person name="Girlanda M."/>
            <person name="Hayes R.D."/>
            <person name="Keri Z."/>
            <person name="LaButti K."/>
            <person name="Lipzen A."/>
            <person name="Lombard V."/>
            <person name="Magnuson J."/>
            <person name="Maillard F."/>
            <person name="Murat C."/>
            <person name="Nolan M."/>
            <person name="Ohm R.A."/>
            <person name="Pangilinan J."/>
            <person name="Pereira M.F."/>
            <person name="Perotto S."/>
            <person name="Peter M."/>
            <person name="Pfister S."/>
            <person name="Riley R."/>
            <person name="Sitrit Y."/>
            <person name="Stielow J.B."/>
            <person name="Szollosi G."/>
            <person name="Zifcakova L."/>
            <person name="Stursova M."/>
            <person name="Spatafora J.W."/>
            <person name="Tedersoo L."/>
            <person name="Vaario L.M."/>
            <person name="Yamada A."/>
            <person name="Yan M."/>
            <person name="Wang P."/>
            <person name="Xu J."/>
            <person name="Bruns T."/>
            <person name="Baldrian P."/>
            <person name="Vilgalys R."/>
            <person name="Dunand C."/>
            <person name="Henrissat B."/>
            <person name="Grigoriev I.V."/>
            <person name="Hibbett D."/>
            <person name="Nagy L.G."/>
            <person name="Martin F.M."/>
        </authorList>
    </citation>
    <scope>NUCLEOTIDE SEQUENCE</scope>
    <source>
        <strain evidence="1">BED1</strain>
    </source>
</reference>